<feature type="region of interest" description="Disordered" evidence="2">
    <location>
        <begin position="150"/>
        <end position="224"/>
    </location>
</feature>
<proteinExistence type="predicted"/>
<dbReference type="AlphaFoldDB" id="A0A2G8KFS4"/>
<dbReference type="STRING" id="307972.A0A2G8KFS4"/>
<dbReference type="InterPro" id="IPR032736">
    <property type="entry name" value="Hinderin"/>
</dbReference>
<name>A0A2G8KFS4_STIJA</name>
<feature type="compositionally biased region" description="Basic residues" evidence="2">
    <location>
        <begin position="1"/>
        <end position="29"/>
    </location>
</feature>
<keyword evidence="4" id="KW-1185">Reference proteome</keyword>
<dbReference type="Proteomes" id="UP000230750">
    <property type="component" value="Unassembled WGS sequence"/>
</dbReference>
<accession>A0A2G8KFS4</accession>
<reference evidence="3 4" key="1">
    <citation type="journal article" date="2017" name="PLoS Biol.">
        <title>The sea cucumber genome provides insights into morphological evolution and visceral regeneration.</title>
        <authorList>
            <person name="Zhang X."/>
            <person name="Sun L."/>
            <person name="Yuan J."/>
            <person name="Sun Y."/>
            <person name="Gao Y."/>
            <person name="Zhang L."/>
            <person name="Li S."/>
            <person name="Dai H."/>
            <person name="Hamel J.F."/>
            <person name="Liu C."/>
            <person name="Yu Y."/>
            <person name="Liu S."/>
            <person name="Lin W."/>
            <person name="Guo K."/>
            <person name="Jin S."/>
            <person name="Xu P."/>
            <person name="Storey K.B."/>
            <person name="Huan P."/>
            <person name="Zhang T."/>
            <person name="Zhou Y."/>
            <person name="Zhang J."/>
            <person name="Lin C."/>
            <person name="Li X."/>
            <person name="Xing L."/>
            <person name="Huo D."/>
            <person name="Sun M."/>
            <person name="Wang L."/>
            <person name="Mercier A."/>
            <person name="Li F."/>
            <person name="Yang H."/>
            <person name="Xiang J."/>
        </authorList>
    </citation>
    <scope>NUCLEOTIDE SEQUENCE [LARGE SCALE GENOMIC DNA]</scope>
    <source>
        <strain evidence="3">Shaxun</strain>
        <tissue evidence="3">Muscle</tissue>
    </source>
</reference>
<dbReference type="EMBL" id="MRZV01000617">
    <property type="protein sequence ID" value="PIK46847.1"/>
    <property type="molecule type" value="Genomic_DNA"/>
</dbReference>
<feature type="compositionally biased region" description="Polar residues" evidence="2">
    <location>
        <begin position="196"/>
        <end position="215"/>
    </location>
</feature>
<comment type="caution">
    <text evidence="3">The sequence shown here is derived from an EMBL/GenBank/DDBJ whole genome shotgun (WGS) entry which is preliminary data.</text>
</comment>
<dbReference type="PANTHER" id="PTHR28375:SF1">
    <property type="entry name" value="PROTEIN HINDERIN"/>
    <property type="match status" value="1"/>
</dbReference>
<organism evidence="3 4">
    <name type="scientific">Stichopus japonicus</name>
    <name type="common">Sea cucumber</name>
    <dbReference type="NCBI Taxonomy" id="307972"/>
    <lineage>
        <taxon>Eukaryota</taxon>
        <taxon>Metazoa</taxon>
        <taxon>Echinodermata</taxon>
        <taxon>Eleutherozoa</taxon>
        <taxon>Echinozoa</taxon>
        <taxon>Holothuroidea</taxon>
        <taxon>Aspidochirotacea</taxon>
        <taxon>Aspidochirotida</taxon>
        <taxon>Stichopodidae</taxon>
        <taxon>Apostichopus</taxon>
    </lineage>
</organism>
<evidence type="ECO:0000256" key="2">
    <source>
        <dbReference type="SAM" id="MobiDB-lite"/>
    </source>
</evidence>
<dbReference type="Pfam" id="PF15369">
    <property type="entry name" value="KIAA1328"/>
    <property type="match status" value="1"/>
</dbReference>
<feature type="compositionally biased region" description="Polar residues" evidence="2">
    <location>
        <begin position="244"/>
        <end position="255"/>
    </location>
</feature>
<feature type="region of interest" description="Disordered" evidence="2">
    <location>
        <begin position="1"/>
        <end position="53"/>
    </location>
</feature>
<dbReference type="OrthoDB" id="5972940at2759"/>
<evidence type="ECO:0000313" key="3">
    <source>
        <dbReference type="EMBL" id="PIK46847.1"/>
    </source>
</evidence>
<feature type="coiled-coil region" evidence="1">
    <location>
        <begin position="63"/>
        <end position="136"/>
    </location>
</feature>
<evidence type="ECO:0000313" key="4">
    <source>
        <dbReference type="Proteomes" id="UP000230750"/>
    </source>
</evidence>
<protein>
    <submittedName>
        <fullName evidence="3">Uncharacterized protein</fullName>
    </submittedName>
</protein>
<feature type="region of interest" description="Disordered" evidence="2">
    <location>
        <begin position="244"/>
        <end position="267"/>
    </location>
</feature>
<evidence type="ECO:0000256" key="1">
    <source>
        <dbReference type="SAM" id="Coils"/>
    </source>
</evidence>
<gene>
    <name evidence="3" type="ORF">BSL78_16264</name>
</gene>
<feature type="compositionally biased region" description="Low complexity" evidence="2">
    <location>
        <begin position="30"/>
        <end position="39"/>
    </location>
</feature>
<keyword evidence="1" id="KW-0175">Coiled coil</keyword>
<dbReference type="PANTHER" id="PTHR28375">
    <property type="entry name" value="PROTEIN HINDERIN"/>
    <property type="match status" value="1"/>
</dbReference>
<sequence length="293" mass="33611">MDGKLGHRLPHRVQSKPTHPKRQERKKQTTAKTQQTSTTGQEHTSMEDQVSLRHLRPEDKKRIANLIKQLAKVGEEKQVALQQLMVERKQFEVKYVDLESQMKTLNSDRESTQQQYLQCQRLLAECQERLASEQNQHTKLLEFAQKGLRSDEKFPGGVNGDQRMSLHGRPSAVQDEFQPQLQSTGRLKRGHDQHTNRPGNDSEVTSGQEQTAKNRSSYHDDAYSNHVTIDPIPAVYRHKVPNSQTFGQVGQTQRNKVPHRGRDDVGHVSERREILISVPPSSHPTSFIRFPRS</sequence>